<dbReference type="InterPro" id="IPR036291">
    <property type="entry name" value="NAD(P)-bd_dom_sf"/>
</dbReference>
<dbReference type="PANTHER" id="PTHR11606:SF13">
    <property type="entry name" value="GLUTAMATE DEHYDROGENASE 1, MITOCHONDRIAL"/>
    <property type="match status" value="1"/>
</dbReference>
<comment type="similarity">
    <text evidence="1 3 7">Belongs to the Glu/Leu/Phe/Val dehydrogenases family.</text>
</comment>
<dbReference type="Gene3D" id="3.40.50.720">
    <property type="entry name" value="NAD(P)-binding Rossmann-like Domain"/>
    <property type="match status" value="1"/>
</dbReference>
<proteinExistence type="inferred from homology"/>
<feature type="binding site" evidence="5">
    <location>
        <position position="207"/>
    </location>
    <ligand>
        <name>NAD(+)</name>
        <dbReference type="ChEBI" id="CHEBI:57540"/>
    </ligand>
</feature>
<gene>
    <name evidence="9" type="ORF">BIP78_0418</name>
</gene>
<dbReference type="PROSITE" id="PS00074">
    <property type="entry name" value="GLFV_DEHYDROGENASE"/>
    <property type="match status" value="1"/>
</dbReference>
<sequence>MTPEQARQAQATVERALHGAEVNPYEMFRAQVDLAGEKLGYPADTLEMVKRPERVIEVSLPVRMDDGRIEVFTGYRVQHSSARGPYKGGIRYSLGVTMDEVKALAGWMAWKCAVVDIPLGGGKGGIVCDPTKMSDGELERLTRRYTAMILPLIGPQHDIPAPDVNTNSRIMNWVMDTATALRGEPMYGIVTGKDLAVGGARGRREATGRGVVIVIEELLARLGRRIAGTKVAVQGFGNVGSVAAQLLHEKGARVVGVSDVSGTLYNPNGLDIPALLTHVARSPQRLIAGYAAPGVQALPGPDVLTLDVDVLVPAALEGQITADNAGRIKAQVIVEGANGPTTPEADLILEERGRVVAPDILANAGGVIVSYFEWVQNLQNFYWEEEETNDRLGTLLRRAFQGVWDNAAKHDVSLRTSAFMLGLERIVEAIRLRGVFP</sequence>
<evidence type="ECO:0000256" key="6">
    <source>
        <dbReference type="PIRSR" id="PIRSR000185-3"/>
    </source>
</evidence>
<dbReference type="KEGG" id="bih:BIP78_0418"/>
<feature type="active site" description="Proton donor" evidence="4">
    <location>
        <position position="123"/>
    </location>
</feature>
<dbReference type="CDD" id="cd01076">
    <property type="entry name" value="NAD_bind_1_Glu_DH"/>
    <property type="match status" value="1"/>
</dbReference>
<feature type="binding site" evidence="5">
    <location>
        <position position="87"/>
    </location>
    <ligand>
        <name>substrate</name>
    </ligand>
</feature>
<dbReference type="Proteomes" id="UP000287233">
    <property type="component" value="Chromosome"/>
</dbReference>
<accession>A0A410FT71</accession>
<evidence type="ECO:0000256" key="4">
    <source>
        <dbReference type="PIRSR" id="PIRSR000185-1"/>
    </source>
</evidence>
<keyword evidence="5" id="KW-0520">NAD</keyword>
<dbReference type="GO" id="GO:0000166">
    <property type="term" value="F:nucleotide binding"/>
    <property type="evidence" value="ECO:0007669"/>
    <property type="project" value="UniProtKB-KW"/>
</dbReference>
<evidence type="ECO:0000256" key="3">
    <source>
        <dbReference type="PIRNR" id="PIRNR000185"/>
    </source>
</evidence>
<organism evidence="9 10">
    <name type="scientific">Bipolaricaulis sibiricus</name>
    <dbReference type="NCBI Taxonomy" id="2501609"/>
    <lineage>
        <taxon>Bacteria</taxon>
        <taxon>Candidatus Bipolaricaulota</taxon>
        <taxon>Candidatus Bipolaricaulia</taxon>
        <taxon>Candidatus Bipolaricaulales</taxon>
        <taxon>Candidatus Bipolaricaulaceae</taxon>
        <taxon>Candidatus Bipolaricaulis</taxon>
    </lineage>
</organism>
<dbReference type="InterPro" id="IPR006095">
    <property type="entry name" value="Glu/Leu/Phe/Val/Trp_DH"/>
</dbReference>
<feature type="binding site" evidence="5">
    <location>
        <position position="111"/>
    </location>
    <ligand>
        <name>substrate</name>
    </ligand>
</feature>
<feature type="binding site" evidence="5">
    <location>
        <position position="370"/>
    </location>
    <ligand>
        <name>substrate</name>
    </ligand>
</feature>
<dbReference type="AlphaFoldDB" id="A0A410FT71"/>
<evidence type="ECO:0000313" key="9">
    <source>
        <dbReference type="EMBL" id="QAA76184.1"/>
    </source>
</evidence>
<dbReference type="EMBL" id="CP034928">
    <property type="protein sequence ID" value="QAA76184.1"/>
    <property type="molecule type" value="Genomic_DNA"/>
</dbReference>
<feature type="domain" description="Glutamate/phenylalanine/leucine/valine/L-tryptophan dehydrogenase C-terminal" evidence="8">
    <location>
        <begin position="200"/>
        <end position="434"/>
    </location>
</feature>
<dbReference type="Pfam" id="PF00208">
    <property type="entry name" value="ELFV_dehydrog"/>
    <property type="match status" value="1"/>
</dbReference>
<dbReference type="SUPFAM" id="SSF53223">
    <property type="entry name" value="Aminoacid dehydrogenase-like, N-terminal domain"/>
    <property type="match status" value="1"/>
</dbReference>
<dbReference type="InterPro" id="IPR006096">
    <property type="entry name" value="Glu/Leu/Phe/Val/Trp_DH_C"/>
</dbReference>
<name>A0A410FT71_BIPS1</name>
<dbReference type="GO" id="GO:0006538">
    <property type="term" value="P:L-glutamate catabolic process"/>
    <property type="evidence" value="ECO:0007669"/>
    <property type="project" value="TreeGrafter"/>
</dbReference>
<keyword evidence="2 3" id="KW-0560">Oxidoreductase</keyword>
<evidence type="ECO:0000256" key="7">
    <source>
        <dbReference type="RuleBase" id="RU004417"/>
    </source>
</evidence>
<dbReference type="Gene3D" id="3.40.50.10860">
    <property type="entry name" value="Leucine Dehydrogenase, chain A, domain 1"/>
    <property type="match status" value="1"/>
</dbReference>
<evidence type="ECO:0000259" key="8">
    <source>
        <dbReference type="SMART" id="SM00839"/>
    </source>
</evidence>
<dbReference type="PRINTS" id="PR00082">
    <property type="entry name" value="GLFDHDRGNASE"/>
</dbReference>
<keyword evidence="5" id="KW-0547">Nucleotide-binding</keyword>
<evidence type="ECO:0000256" key="1">
    <source>
        <dbReference type="ARBA" id="ARBA00006382"/>
    </source>
</evidence>
<dbReference type="InterPro" id="IPR014362">
    <property type="entry name" value="Glu_DH"/>
</dbReference>
<dbReference type="InterPro" id="IPR033922">
    <property type="entry name" value="NAD_bind_Glu_DH"/>
</dbReference>
<dbReference type="InterPro" id="IPR046346">
    <property type="entry name" value="Aminoacid_DH-like_N_sf"/>
</dbReference>
<evidence type="ECO:0000313" key="10">
    <source>
        <dbReference type="Proteomes" id="UP000287233"/>
    </source>
</evidence>
<dbReference type="PANTHER" id="PTHR11606">
    <property type="entry name" value="GLUTAMATE DEHYDROGENASE"/>
    <property type="match status" value="1"/>
</dbReference>
<dbReference type="Pfam" id="PF02812">
    <property type="entry name" value="ELFV_dehydrog_N"/>
    <property type="match status" value="1"/>
</dbReference>
<dbReference type="GO" id="GO:0004352">
    <property type="term" value="F:glutamate dehydrogenase (NAD+) activity"/>
    <property type="evidence" value="ECO:0007669"/>
    <property type="project" value="TreeGrafter"/>
</dbReference>
<reference evidence="10" key="1">
    <citation type="submission" date="2018-12" db="EMBL/GenBank/DDBJ databases">
        <title>Complete genome sequence of an uncultured bacterium of the candidate phylum Bipolaricaulota.</title>
        <authorList>
            <person name="Kadnikov V.V."/>
            <person name="Mardanov A.V."/>
            <person name="Beletsky A.V."/>
            <person name="Frank Y.A."/>
            <person name="Karnachuk O.V."/>
            <person name="Ravin N.V."/>
        </authorList>
    </citation>
    <scope>NUCLEOTIDE SEQUENCE [LARGE SCALE GENOMIC DNA]</scope>
</reference>
<feature type="site" description="Important for catalysis" evidence="6">
    <location>
        <position position="163"/>
    </location>
</feature>
<dbReference type="PIRSF" id="PIRSF000185">
    <property type="entry name" value="Glu_DH"/>
    <property type="match status" value="1"/>
</dbReference>
<feature type="binding site" evidence="5">
    <location>
        <position position="238"/>
    </location>
    <ligand>
        <name>NAD(+)</name>
        <dbReference type="ChEBI" id="CHEBI:57540"/>
    </ligand>
</feature>
<dbReference type="InterPro" id="IPR006097">
    <property type="entry name" value="Glu/Leu/Phe/Val/Trp_DH_dimer"/>
</dbReference>
<dbReference type="SMART" id="SM00839">
    <property type="entry name" value="ELFV_dehydrog"/>
    <property type="match status" value="1"/>
</dbReference>
<protein>
    <recommendedName>
        <fullName evidence="3">Glutamate dehydrogenase</fullName>
    </recommendedName>
</protein>
<evidence type="ECO:0000256" key="2">
    <source>
        <dbReference type="ARBA" id="ARBA00023002"/>
    </source>
</evidence>
<dbReference type="InterPro" id="IPR033524">
    <property type="entry name" value="Glu/Leu/Phe/Val_DH_AS"/>
</dbReference>
<dbReference type="SUPFAM" id="SSF51735">
    <property type="entry name" value="NAD(P)-binding Rossmann-fold domains"/>
    <property type="match status" value="1"/>
</dbReference>
<evidence type="ECO:0000256" key="5">
    <source>
        <dbReference type="PIRSR" id="PIRSR000185-2"/>
    </source>
</evidence>